<dbReference type="FunFam" id="3.30.450.20:FF:000099">
    <property type="entry name" value="Sensory box sensor histidine kinase"/>
    <property type="match status" value="1"/>
</dbReference>
<dbReference type="InterPro" id="IPR052162">
    <property type="entry name" value="Sensor_kinase/Photoreceptor"/>
</dbReference>
<dbReference type="InterPro" id="IPR031803">
    <property type="entry name" value="BAT_GAF/HTH-assoc"/>
</dbReference>
<dbReference type="SUPFAM" id="SSF46785">
    <property type="entry name" value="Winged helix' DNA-binding domain"/>
    <property type="match status" value="1"/>
</dbReference>
<dbReference type="InterPro" id="IPR036390">
    <property type="entry name" value="WH_DNA-bd_sf"/>
</dbReference>
<dbReference type="RefSeq" id="WP_005553554.1">
    <property type="nucleotide sequence ID" value="NZ_AOIB01000013.1"/>
</dbReference>
<dbReference type="Proteomes" id="UP000011688">
    <property type="component" value="Unassembled WGS sequence"/>
</dbReference>
<dbReference type="InterPro" id="IPR013656">
    <property type="entry name" value="PAS_4"/>
</dbReference>
<dbReference type="PATRIC" id="fig|1227497.3.peg.525"/>
<dbReference type="PANTHER" id="PTHR43304:SF1">
    <property type="entry name" value="PAC DOMAIN-CONTAINING PROTEIN"/>
    <property type="match status" value="1"/>
</dbReference>
<dbReference type="Pfam" id="PF08447">
    <property type="entry name" value="PAS_3"/>
    <property type="match status" value="1"/>
</dbReference>
<dbReference type="Gene3D" id="3.30.450.20">
    <property type="entry name" value="PAS domain"/>
    <property type="match status" value="3"/>
</dbReference>
<evidence type="ECO:0000256" key="3">
    <source>
        <dbReference type="ARBA" id="ARBA00022553"/>
    </source>
</evidence>
<dbReference type="SMART" id="SM00086">
    <property type="entry name" value="PAC"/>
    <property type="match status" value="2"/>
</dbReference>
<dbReference type="Pfam" id="PF13185">
    <property type="entry name" value="GAF_2"/>
    <property type="match status" value="2"/>
</dbReference>
<comment type="caution">
    <text evidence="10">The sequence shown here is derived from an EMBL/GenBank/DDBJ whole genome shotgun (WGS) entry which is preliminary data.</text>
</comment>
<gene>
    <name evidence="10" type="ORF">C491_02540</name>
</gene>
<evidence type="ECO:0000256" key="1">
    <source>
        <dbReference type="ARBA" id="ARBA00000085"/>
    </source>
</evidence>
<name>L9XEV2_9EURY</name>
<dbReference type="InterPro" id="IPR000700">
    <property type="entry name" value="PAS-assoc_C"/>
</dbReference>
<dbReference type="eggNOG" id="arCOG02334">
    <property type="taxonomic scope" value="Archaea"/>
</dbReference>
<keyword evidence="3" id="KW-0597">Phosphoprotein</keyword>
<dbReference type="GO" id="GO:0004673">
    <property type="term" value="F:protein histidine kinase activity"/>
    <property type="evidence" value="ECO:0007669"/>
    <property type="project" value="UniProtKB-EC"/>
</dbReference>
<reference evidence="10 11" key="1">
    <citation type="journal article" date="2014" name="PLoS Genet.">
        <title>Phylogenetically driven sequencing of extremely halophilic archaea reveals strategies for static and dynamic osmo-response.</title>
        <authorList>
            <person name="Becker E.A."/>
            <person name="Seitzer P.M."/>
            <person name="Tritt A."/>
            <person name="Larsen D."/>
            <person name="Krusor M."/>
            <person name="Yao A.I."/>
            <person name="Wu D."/>
            <person name="Madern D."/>
            <person name="Eisen J.A."/>
            <person name="Darling A.E."/>
            <person name="Facciotti M.T."/>
        </authorList>
    </citation>
    <scope>NUCLEOTIDE SEQUENCE [LARGE SCALE GENOMIC DNA]</scope>
    <source>
        <strain evidence="10 11">DSM 10524</strain>
    </source>
</reference>
<dbReference type="STRING" id="1227497.C491_02540"/>
<dbReference type="NCBIfam" id="TIGR00229">
    <property type="entry name" value="sensory_box"/>
    <property type="match status" value="2"/>
</dbReference>
<keyword evidence="7" id="KW-0804">Transcription</keyword>
<sequence length="1061" mass="118398">MSQSAPTPSEVLETFDALAEPGTPLTTAEVAAEFDCTSRTIYNKLDALVEDGRLETKKVGSRGRVWWRRPRGANGGAAAESAEATFRRLFENVPGRYLILKPDDYEIVAASDAYLEATMTGRDEILGETLFEVFPAGGPDHEGASELRASLDRVKARREEDVMPVTHYPIPQRGDGNGGFEDRWWTPINAPVFDAGGNLEYIVHRVEDVTPVVRQLRTDGDEGPLETATPNDSRLAADAVLRDDELRRAKERAHERLRESERRLDAFVTATTELVYRMSPDWTEMYELDGRGLLDDTDDPLDTWLEEYIPRDEQQRVRDAVDEAIESESTFELEHEVLRADGTRGWVESRAVPIRDEEGAIVEWFGAATDVTERKRIEHALRESEERFRAIANLVPDLMWSNDPDGSVSWYNQQWFEYTGQSHEDATEDGWLDAIHPADREQSLESFRRSLDEGEPFRHEHRIRRHDGEYRWFLARARPIEDDDGTISRWFGTATDIHDEYETKAALERLSAASQELIGADSGEIAGRVAEVAREVLGVEHAALWRYDETAGDLERYDNRVGAGRDVDAVEYPDEVDELAWDVFVGDELAVARDPSAPESGPGVLTLRSKVLIPLGRHGVLCGGSPRPEAVDERTVDIAETIGATVESAWDRAEGEHQLAERNEELERLDALNTLIRGIDRALVEADSLEAIDAAVCEHLAEADRYEFAWVGDRDPGTGAVTPREFAGVDRGYLETLPTGIDERQTGADPIAEAARTGELRVVSDVAIDPRAASWREATLERGARSCIAIPLVYNGSRYGVLAVYASRPQPDARDHAVFGELGRTIAHALNAVETKRTLLTDSVIELTIDVREPADVLSRLAREADCEIEFEGLVPRQGDTARLFFRATGADPEPVRTAASRVPTVAEIQTLSSGNGEYEFEATVTGGTLASHVVENGGVVRSLTATDEGTTLVVDLPAADSARTFVETVREEYTHTDLVSRRTRDRPITTREDLRDVLDERFTDRQREVLETAYRSGFFESPRVRTGRELSEALDIAQPTFSHHLREAQRRLCELAFENA</sequence>
<evidence type="ECO:0000259" key="9">
    <source>
        <dbReference type="PROSITE" id="PS50113"/>
    </source>
</evidence>
<dbReference type="Pfam" id="PF13426">
    <property type="entry name" value="PAS_9"/>
    <property type="match status" value="1"/>
</dbReference>
<dbReference type="SUPFAM" id="SSF55781">
    <property type="entry name" value="GAF domain-like"/>
    <property type="match status" value="2"/>
</dbReference>
<dbReference type="InterPro" id="IPR035965">
    <property type="entry name" value="PAS-like_dom_sf"/>
</dbReference>
<dbReference type="InterPro" id="IPR029016">
    <property type="entry name" value="GAF-like_dom_sf"/>
</dbReference>
<keyword evidence="5" id="KW-0418">Kinase</keyword>
<dbReference type="InterPro" id="IPR003018">
    <property type="entry name" value="GAF"/>
</dbReference>
<evidence type="ECO:0000313" key="10">
    <source>
        <dbReference type="EMBL" id="ELY60142.1"/>
    </source>
</evidence>
<dbReference type="InterPro" id="IPR007050">
    <property type="entry name" value="HTH_bacterioopsin"/>
</dbReference>
<evidence type="ECO:0000256" key="6">
    <source>
        <dbReference type="ARBA" id="ARBA00023015"/>
    </source>
</evidence>
<dbReference type="SUPFAM" id="SSF55785">
    <property type="entry name" value="PYP-like sensor domain (PAS domain)"/>
    <property type="match status" value="3"/>
</dbReference>
<dbReference type="PROSITE" id="PS50112">
    <property type="entry name" value="PAS"/>
    <property type="match status" value="1"/>
</dbReference>
<evidence type="ECO:0000256" key="5">
    <source>
        <dbReference type="ARBA" id="ARBA00022777"/>
    </source>
</evidence>
<dbReference type="Pfam" id="PF08448">
    <property type="entry name" value="PAS_4"/>
    <property type="match status" value="1"/>
</dbReference>
<organism evidence="10 11">
    <name type="scientific">Natronococcus amylolyticus DSM 10524</name>
    <dbReference type="NCBI Taxonomy" id="1227497"/>
    <lineage>
        <taxon>Archaea</taxon>
        <taxon>Methanobacteriati</taxon>
        <taxon>Methanobacteriota</taxon>
        <taxon>Stenosarchaea group</taxon>
        <taxon>Halobacteria</taxon>
        <taxon>Halobacteriales</taxon>
        <taxon>Natrialbaceae</taxon>
        <taxon>Natronococcus</taxon>
    </lineage>
</organism>
<dbReference type="eggNOG" id="arCOG02348">
    <property type="taxonomic scope" value="Archaea"/>
</dbReference>
<evidence type="ECO:0000313" key="11">
    <source>
        <dbReference type="Proteomes" id="UP000011688"/>
    </source>
</evidence>
<dbReference type="Pfam" id="PF15915">
    <property type="entry name" value="BAT"/>
    <property type="match status" value="1"/>
</dbReference>
<dbReference type="CDD" id="cd00130">
    <property type="entry name" value="PAS"/>
    <property type="match status" value="2"/>
</dbReference>
<dbReference type="OrthoDB" id="342253at2157"/>
<dbReference type="PROSITE" id="PS50113">
    <property type="entry name" value="PAC"/>
    <property type="match status" value="2"/>
</dbReference>
<keyword evidence="6" id="KW-0805">Transcription regulation</keyword>
<dbReference type="PANTHER" id="PTHR43304">
    <property type="entry name" value="PHYTOCHROME-LIKE PROTEIN CPH1"/>
    <property type="match status" value="1"/>
</dbReference>
<keyword evidence="4" id="KW-0808">Transferase</keyword>
<accession>L9XEV2</accession>
<dbReference type="SMART" id="SM00065">
    <property type="entry name" value="GAF"/>
    <property type="match status" value="2"/>
</dbReference>
<dbReference type="SMART" id="SM00091">
    <property type="entry name" value="PAS"/>
    <property type="match status" value="2"/>
</dbReference>
<feature type="domain" description="PAC" evidence="9">
    <location>
        <begin position="331"/>
        <end position="383"/>
    </location>
</feature>
<feature type="domain" description="PAS" evidence="8">
    <location>
        <begin position="384"/>
        <end position="454"/>
    </location>
</feature>
<dbReference type="eggNOG" id="arCOG08095">
    <property type="taxonomic scope" value="Archaea"/>
</dbReference>
<protein>
    <recommendedName>
        <fullName evidence="2">histidine kinase</fullName>
        <ecNumber evidence="2">2.7.13.3</ecNumber>
    </recommendedName>
</protein>
<dbReference type="eggNOG" id="arCOG02276">
    <property type="taxonomic scope" value="Archaea"/>
</dbReference>
<evidence type="ECO:0000256" key="7">
    <source>
        <dbReference type="ARBA" id="ARBA00023163"/>
    </source>
</evidence>
<evidence type="ECO:0000256" key="2">
    <source>
        <dbReference type="ARBA" id="ARBA00012438"/>
    </source>
</evidence>
<dbReference type="InterPro" id="IPR013655">
    <property type="entry name" value="PAS_fold_3"/>
</dbReference>
<evidence type="ECO:0000256" key="4">
    <source>
        <dbReference type="ARBA" id="ARBA00022679"/>
    </source>
</evidence>
<dbReference type="AlphaFoldDB" id="L9XEV2"/>
<proteinExistence type="predicted"/>
<dbReference type="EC" id="2.7.13.3" evidence="2"/>
<feature type="domain" description="PAC" evidence="9">
    <location>
        <begin position="457"/>
        <end position="509"/>
    </location>
</feature>
<comment type="catalytic activity">
    <reaction evidence="1">
        <text>ATP + protein L-histidine = ADP + protein N-phospho-L-histidine.</text>
        <dbReference type="EC" id="2.7.13.3"/>
    </reaction>
</comment>
<keyword evidence="11" id="KW-1185">Reference proteome</keyword>
<dbReference type="Pfam" id="PF04967">
    <property type="entry name" value="HTH_10"/>
    <property type="match status" value="1"/>
</dbReference>
<dbReference type="InterPro" id="IPR001610">
    <property type="entry name" value="PAC"/>
</dbReference>
<evidence type="ECO:0000259" key="8">
    <source>
        <dbReference type="PROSITE" id="PS50112"/>
    </source>
</evidence>
<dbReference type="EMBL" id="AOIB01000013">
    <property type="protein sequence ID" value="ELY60142.1"/>
    <property type="molecule type" value="Genomic_DNA"/>
</dbReference>
<dbReference type="InterPro" id="IPR000014">
    <property type="entry name" value="PAS"/>
</dbReference>
<dbReference type="Gene3D" id="3.30.450.40">
    <property type="match status" value="2"/>
</dbReference>